<dbReference type="AlphaFoldDB" id="A0A0R1QKT3"/>
<feature type="region of interest" description="Disordered" evidence="1">
    <location>
        <begin position="184"/>
        <end position="217"/>
    </location>
</feature>
<keyword evidence="3" id="KW-1185">Reference proteome</keyword>
<reference evidence="2 3" key="1">
    <citation type="journal article" date="2015" name="Genome Announc.">
        <title>Expanding the biotechnology potential of lactobacilli through comparative genomics of 213 strains and associated genera.</title>
        <authorList>
            <person name="Sun Z."/>
            <person name="Harris H.M."/>
            <person name="McCann A."/>
            <person name="Guo C."/>
            <person name="Argimon S."/>
            <person name="Zhang W."/>
            <person name="Yang X."/>
            <person name="Jeffery I.B."/>
            <person name="Cooney J.C."/>
            <person name="Kagawa T.F."/>
            <person name="Liu W."/>
            <person name="Song Y."/>
            <person name="Salvetti E."/>
            <person name="Wrobel A."/>
            <person name="Rasinkangas P."/>
            <person name="Parkhill J."/>
            <person name="Rea M.C."/>
            <person name="O'Sullivan O."/>
            <person name="Ritari J."/>
            <person name="Douillard F.P."/>
            <person name="Paul Ross R."/>
            <person name="Yang R."/>
            <person name="Briner A.E."/>
            <person name="Felis G.E."/>
            <person name="de Vos W.M."/>
            <person name="Barrangou R."/>
            <person name="Klaenhammer T.R."/>
            <person name="Caufield P.W."/>
            <person name="Cui Y."/>
            <person name="Zhang H."/>
            <person name="O'Toole P.W."/>
        </authorList>
    </citation>
    <scope>NUCLEOTIDE SEQUENCE [LARGE SCALE GENOMIC DNA]</scope>
    <source>
        <strain evidence="2 3">DSM 13343</strain>
    </source>
</reference>
<accession>A0A0R1QKT3</accession>
<evidence type="ECO:0000313" key="3">
    <source>
        <dbReference type="Proteomes" id="UP000051790"/>
    </source>
</evidence>
<dbReference type="EMBL" id="AZEU01000226">
    <property type="protein sequence ID" value="KRL42562.1"/>
    <property type="molecule type" value="Genomic_DNA"/>
</dbReference>
<dbReference type="Proteomes" id="UP000051790">
    <property type="component" value="Unassembled WGS sequence"/>
</dbReference>
<evidence type="ECO:0000256" key="1">
    <source>
        <dbReference type="SAM" id="MobiDB-lite"/>
    </source>
</evidence>
<comment type="caution">
    <text evidence="2">The sequence shown here is derived from an EMBL/GenBank/DDBJ whole genome shotgun (WGS) entry which is preliminary data.</text>
</comment>
<feature type="compositionally biased region" description="Basic and acidic residues" evidence="1">
    <location>
        <begin position="187"/>
        <end position="201"/>
    </location>
</feature>
<gene>
    <name evidence="2" type="ORF">FD01_GL001882</name>
</gene>
<dbReference type="OrthoDB" id="5413799at2"/>
<sequence>MKYYPSGKLPITPHMYFIYGDGGTGKTSLFRKFPGHKMLFSFDQSTNPIRPDDNIDALVFEQSDGPNIRKLVERSTAKAIDGGKYQAICFDCVNALHDWVLDNTVASNDGRANYRDMQMWFRKFGTYLRESGMTVYATAHQADQKDGTGFEPAMNFGAFSGFTASFDFVGRIYKQGGVRTINCDTEQGDHGKNRIDDRLEFPADELLDPSTEEKEGN</sequence>
<dbReference type="RefSeq" id="WP_056964477.1">
    <property type="nucleotide sequence ID" value="NZ_AZEU01000226.1"/>
</dbReference>
<proteinExistence type="predicted"/>
<dbReference type="InterPro" id="IPR027417">
    <property type="entry name" value="P-loop_NTPase"/>
</dbReference>
<dbReference type="SUPFAM" id="SSF52540">
    <property type="entry name" value="P-loop containing nucleoside triphosphate hydrolases"/>
    <property type="match status" value="1"/>
</dbReference>
<dbReference type="PATRIC" id="fig|1423769.4.peg.2021"/>
<organism evidence="2 3">
    <name type="scientific">Lacticaseibacillus manihotivorans DSM 13343 = JCM 12514</name>
    <dbReference type="NCBI Taxonomy" id="1423769"/>
    <lineage>
        <taxon>Bacteria</taxon>
        <taxon>Bacillati</taxon>
        <taxon>Bacillota</taxon>
        <taxon>Bacilli</taxon>
        <taxon>Lactobacillales</taxon>
        <taxon>Lactobacillaceae</taxon>
        <taxon>Lacticaseibacillus</taxon>
    </lineage>
</organism>
<name>A0A0R1QKT3_9LACO</name>
<protein>
    <submittedName>
        <fullName evidence="2">Phage nucleotide-binding protein</fullName>
    </submittedName>
</protein>
<evidence type="ECO:0000313" key="2">
    <source>
        <dbReference type="EMBL" id="KRL42562.1"/>
    </source>
</evidence>
<dbReference type="Pfam" id="PF13479">
    <property type="entry name" value="AAA_24"/>
    <property type="match status" value="1"/>
</dbReference>